<dbReference type="Proteomes" id="UP001232445">
    <property type="component" value="Unassembled WGS sequence"/>
</dbReference>
<keyword evidence="1" id="KW-1133">Transmembrane helix</keyword>
<evidence type="ECO:0000313" key="3">
    <source>
        <dbReference type="Proteomes" id="UP001232445"/>
    </source>
</evidence>
<protein>
    <submittedName>
        <fullName evidence="2">Uncharacterized protein</fullName>
    </submittedName>
</protein>
<keyword evidence="3" id="KW-1185">Reference proteome</keyword>
<evidence type="ECO:0000313" key="2">
    <source>
        <dbReference type="EMBL" id="MDQ0340789.1"/>
    </source>
</evidence>
<proteinExistence type="predicted"/>
<evidence type="ECO:0000256" key="1">
    <source>
        <dbReference type="SAM" id="Phobius"/>
    </source>
</evidence>
<reference evidence="2 3" key="1">
    <citation type="submission" date="2023-07" db="EMBL/GenBank/DDBJ databases">
        <title>Genomic Encyclopedia of Type Strains, Phase IV (KMG-IV): sequencing the most valuable type-strain genomes for metagenomic binning, comparative biology and taxonomic classification.</title>
        <authorList>
            <person name="Goeker M."/>
        </authorList>
    </citation>
    <scope>NUCLEOTIDE SEQUENCE [LARGE SCALE GENOMIC DNA]</scope>
    <source>
        <strain evidence="2 3">DSM 17740</strain>
    </source>
</reference>
<keyword evidence="1" id="KW-0812">Transmembrane</keyword>
<gene>
    <name evidence="2" type="ORF">J2S00_003629</name>
</gene>
<sequence>MAELLLLFLAGLIGMLLRYIIKGEFDIGQLYILLMFPLGILFILIIDRCVKKKEREQPNLGEENELFNGKNVLYFVSSVELLLLRK</sequence>
<keyword evidence="1" id="KW-0472">Membrane</keyword>
<accession>A0ABU0CXE7</accession>
<dbReference type="EMBL" id="JAUSUQ010000019">
    <property type="protein sequence ID" value="MDQ0340789.1"/>
    <property type="molecule type" value="Genomic_DNA"/>
</dbReference>
<feature type="transmembrane region" description="Helical" evidence="1">
    <location>
        <begin position="28"/>
        <end position="46"/>
    </location>
</feature>
<name>A0ABU0CXE7_9BACI</name>
<dbReference type="RefSeq" id="WP_307343030.1">
    <property type="nucleotide sequence ID" value="NZ_JAUSUQ010000019.1"/>
</dbReference>
<comment type="caution">
    <text evidence="2">The sequence shown here is derived from an EMBL/GenBank/DDBJ whole genome shotgun (WGS) entry which is preliminary data.</text>
</comment>
<organism evidence="2 3">
    <name type="scientific">Caldalkalibacillus uzonensis</name>
    <dbReference type="NCBI Taxonomy" id="353224"/>
    <lineage>
        <taxon>Bacteria</taxon>
        <taxon>Bacillati</taxon>
        <taxon>Bacillota</taxon>
        <taxon>Bacilli</taxon>
        <taxon>Bacillales</taxon>
        <taxon>Bacillaceae</taxon>
        <taxon>Caldalkalibacillus</taxon>
    </lineage>
</organism>